<accession>A0ACC0BJE3</accession>
<protein>
    <submittedName>
        <fullName evidence="1">Uncharacterized protein</fullName>
    </submittedName>
</protein>
<evidence type="ECO:0000313" key="2">
    <source>
        <dbReference type="Proteomes" id="UP001060085"/>
    </source>
</evidence>
<gene>
    <name evidence="1" type="ORF">M9H77_13078</name>
</gene>
<reference evidence="2" key="1">
    <citation type="journal article" date="2023" name="Nat. Plants">
        <title>Single-cell RNA sequencing provides a high-resolution roadmap for understanding the multicellular compartmentation of specialized metabolism.</title>
        <authorList>
            <person name="Sun S."/>
            <person name="Shen X."/>
            <person name="Li Y."/>
            <person name="Li Y."/>
            <person name="Wang S."/>
            <person name="Li R."/>
            <person name="Zhang H."/>
            <person name="Shen G."/>
            <person name="Guo B."/>
            <person name="Wei J."/>
            <person name="Xu J."/>
            <person name="St-Pierre B."/>
            <person name="Chen S."/>
            <person name="Sun C."/>
        </authorList>
    </citation>
    <scope>NUCLEOTIDE SEQUENCE [LARGE SCALE GENOMIC DNA]</scope>
</reference>
<sequence length="281" mass="31795">MLQDVDDITTWVLEGPPLSLTQYFSVMRKVQTIICLYVSPDPFDSPDLDAQTFSLGLTPFVPSYPSRAGTSYLPPSTGATSYAPPPPSEVGLSFDAPPPLSTACSAIPHMSISRASSSDSDEYGDNPSDDVTQAQQFGFGHRMMRTMMTLMRIVTYQCIEIKKKTTHSRWEITRFTKEHTCLVQDNQNKHRNMTSKFISKVLSHLVANDPDISVSNIIQEVQVLLQIGFIYKRACCGKWQEYACLMLMYQTYIRRKLKDEHINPIFIRLGTRTFGEMLLTI</sequence>
<keyword evidence="2" id="KW-1185">Reference proteome</keyword>
<name>A0ACC0BJE3_CATRO</name>
<dbReference type="Proteomes" id="UP001060085">
    <property type="component" value="Linkage Group LG03"/>
</dbReference>
<organism evidence="1 2">
    <name type="scientific">Catharanthus roseus</name>
    <name type="common">Madagascar periwinkle</name>
    <name type="synonym">Vinca rosea</name>
    <dbReference type="NCBI Taxonomy" id="4058"/>
    <lineage>
        <taxon>Eukaryota</taxon>
        <taxon>Viridiplantae</taxon>
        <taxon>Streptophyta</taxon>
        <taxon>Embryophyta</taxon>
        <taxon>Tracheophyta</taxon>
        <taxon>Spermatophyta</taxon>
        <taxon>Magnoliopsida</taxon>
        <taxon>eudicotyledons</taxon>
        <taxon>Gunneridae</taxon>
        <taxon>Pentapetalae</taxon>
        <taxon>asterids</taxon>
        <taxon>lamiids</taxon>
        <taxon>Gentianales</taxon>
        <taxon>Apocynaceae</taxon>
        <taxon>Rauvolfioideae</taxon>
        <taxon>Vinceae</taxon>
        <taxon>Catharanthinae</taxon>
        <taxon>Catharanthus</taxon>
    </lineage>
</organism>
<evidence type="ECO:0000313" key="1">
    <source>
        <dbReference type="EMBL" id="KAI5672714.1"/>
    </source>
</evidence>
<comment type="caution">
    <text evidence="1">The sequence shown here is derived from an EMBL/GenBank/DDBJ whole genome shotgun (WGS) entry which is preliminary data.</text>
</comment>
<proteinExistence type="predicted"/>
<dbReference type="EMBL" id="CM044703">
    <property type="protein sequence ID" value="KAI5672714.1"/>
    <property type="molecule type" value="Genomic_DNA"/>
</dbReference>